<keyword evidence="3" id="KW-0663">Pyridoxal phosphate</keyword>
<protein>
    <submittedName>
        <fullName evidence="5">8-amino-7-oxononanoate synthase</fullName>
    </submittedName>
</protein>
<dbReference type="InterPro" id="IPR004839">
    <property type="entry name" value="Aminotransferase_I/II_large"/>
</dbReference>
<evidence type="ECO:0000256" key="1">
    <source>
        <dbReference type="ARBA" id="ARBA00001933"/>
    </source>
</evidence>
<dbReference type="Gene3D" id="3.40.640.10">
    <property type="entry name" value="Type I PLP-dependent aspartate aminotransferase-like (Major domain)"/>
    <property type="match status" value="1"/>
</dbReference>
<dbReference type="RefSeq" id="WP_154417222.1">
    <property type="nucleotide sequence ID" value="NZ_VUNS01000004.1"/>
</dbReference>
<dbReference type="AlphaFoldDB" id="A0A844G1E7"/>
<name>A0A844G1E7_9BACT</name>
<accession>A0A844G1E7</accession>
<evidence type="ECO:0000313" key="6">
    <source>
        <dbReference type="Proteomes" id="UP000435649"/>
    </source>
</evidence>
<dbReference type="GO" id="GO:0009102">
    <property type="term" value="P:biotin biosynthetic process"/>
    <property type="evidence" value="ECO:0007669"/>
    <property type="project" value="TreeGrafter"/>
</dbReference>
<dbReference type="GO" id="GO:0008710">
    <property type="term" value="F:8-amino-7-oxononanoate synthase activity"/>
    <property type="evidence" value="ECO:0007669"/>
    <property type="project" value="TreeGrafter"/>
</dbReference>
<comment type="cofactor">
    <cofactor evidence="1">
        <name>pyridoxal 5'-phosphate</name>
        <dbReference type="ChEBI" id="CHEBI:597326"/>
    </cofactor>
</comment>
<dbReference type="Pfam" id="PF00155">
    <property type="entry name" value="Aminotran_1_2"/>
    <property type="match status" value="1"/>
</dbReference>
<dbReference type="InterPro" id="IPR015424">
    <property type="entry name" value="PyrdxlP-dep_Trfase"/>
</dbReference>
<dbReference type="Gene3D" id="3.90.1150.10">
    <property type="entry name" value="Aspartate Aminotransferase, domain 1"/>
    <property type="match status" value="1"/>
</dbReference>
<comment type="caution">
    <text evidence="5">The sequence shown here is derived from an EMBL/GenBank/DDBJ whole genome shotgun (WGS) entry which is preliminary data.</text>
</comment>
<gene>
    <name evidence="5" type="ORF">FYJ85_05405</name>
</gene>
<keyword evidence="6" id="KW-1185">Reference proteome</keyword>
<dbReference type="GO" id="GO:0030170">
    <property type="term" value="F:pyridoxal phosphate binding"/>
    <property type="evidence" value="ECO:0007669"/>
    <property type="project" value="InterPro"/>
</dbReference>
<dbReference type="PANTHER" id="PTHR13693">
    <property type="entry name" value="CLASS II AMINOTRANSFERASE/8-AMINO-7-OXONONANOATE SYNTHASE"/>
    <property type="match status" value="1"/>
</dbReference>
<evidence type="ECO:0000259" key="4">
    <source>
        <dbReference type="Pfam" id="PF00155"/>
    </source>
</evidence>
<dbReference type="InterPro" id="IPR050087">
    <property type="entry name" value="AON_synthase_class-II"/>
</dbReference>
<reference evidence="5 6" key="1">
    <citation type="submission" date="2019-08" db="EMBL/GenBank/DDBJ databases">
        <title>In-depth cultivation of the pig gut microbiome towards novel bacterial diversity and tailored functional studies.</title>
        <authorList>
            <person name="Wylensek D."/>
            <person name="Hitch T.C.A."/>
            <person name="Clavel T."/>
        </authorList>
    </citation>
    <scope>NUCLEOTIDE SEQUENCE [LARGE SCALE GENOMIC DNA]</scope>
    <source>
        <strain evidence="5 6">BBE-744-WT-12</strain>
    </source>
</reference>
<evidence type="ECO:0000256" key="3">
    <source>
        <dbReference type="ARBA" id="ARBA00022898"/>
    </source>
</evidence>
<dbReference type="PANTHER" id="PTHR13693:SF100">
    <property type="entry name" value="8-AMINO-7-OXONONANOATE SYNTHASE"/>
    <property type="match status" value="1"/>
</dbReference>
<keyword evidence="2" id="KW-0808">Transferase</keyword>
<sequence>MGFREELAADAAALEENGRLRILREIAPEGHGLCRYDGREFLNFSSNDYMGIAADAELRREFYAQYPDAATPELALSSASSRLLTGNTPAYVRLEEKLSALYNRRAALVFNSGYHANIGILPALSSDRDLILSDKLNHASIIDGMRLADAEFRRYRHLDCEQLEKILADRRAAYRRVFLVTESVFSMDGDAADLKKLVGLKKKYDCILVVDEAHSVGVRGPNGTGLSAELGVADDIDILIGTFGKAFGSTGAYAIMEPEVRTYLVNHMRPLIFTTGLPPAVLNWSCFVLDRCAKMDAERAKLRRMGCELRRLFGEKTVPGDSQIVPFLIGNDRESVERAELFQRHGVLVFAIRPPTVPPNGARLRFSLSAALPEESVAELRRLV</sequence>
<proteinExistence type="predicted"/>
<dbReference type="SUPFAM" id="SSF53383">
    <property type="entry name" value="PLP-dependent transferases"/>
    <property type="match status" value="1"/>
</dbReference>
<dbReference type="EMBL" id="VUNS01000004">
    <property type="protein sequence ID" value="MST96481.1"/>
    <property type="molecule type" value="Genomic_DNA"/>
</dbReference>
<dbReference type="InterPro" id="IPR015422">
    <property type="entry name" value="PyrdxlP-dep_Trfase_small"/>
</dbReference>
<organism evidence="5 6">
    <name type="scientific">Victivallis lenta</name>
    <dbReference type="NCBI Taxonomy" id="2606640"/>
    <lineage>
        <taxon>Bacteria</taxon>
        <taxon>Pseudomonadati</taxon>
        <taxon>Lentisphaerota</taxon>
        <taxon>Lentisphaeria</taxon>
        <taxon>Victivallales</taxon>
        <taxon>Victivallaceae</taxon>
        <taxon>Victivallis</taxon>
    </lineage>
</organism>
<evidence type="ECO:0000313" key="5">
    <source>
        <dbReference type="EMBL" id="MST96481.1"/>
    </source>
</evidence>
<evidence type="ECO:0000256" key="2">
    <source>
        <dbReference type="ARBA" id="ARBA00022679"/>
    </source>
</evidence>
<feature type="domain" description="Aminotransferase class I/classII large" evidence="4">
    <location>
        <begin position="41"/>
        <end position="380"/>
    </location>
</feature>
<dbReference type="Proteomes" id="UP000435649">
    <property type="component" value="Unassembled WGS sequence"/>
</dbReference>
<dbReference type="InterPro" id="IPR015421">
    <property type="entry name" value="PyrdxlP-dep_Trfase_major"/>
</dbReference>